<protein>
    <submittedName>
        <fullName evidence="1">Uncharacterized protein</fullName>
    </submittedName>
</protein>
<accession>A0ABD3M3Z6</accession>
<gene>
    <name evidence="1" type="ORF">ACHAWU_005259</name>
</gene>
<dbReference type="AlphaFoldDB" id="A0ABD3M3Z6"/>
<keyword evidence="2" id="KW-1185">Reference proteome</keyword>
<evidence type="ECO:0000313" key="2">
    <source>
        <dbReference type="Proteomes" id="UP001530293"/>
    </source>
</evidence>
<dbReference type="Proteomes" id="UP001530293">
    <property type="component" value="Unassembled WGS sequence"/>
</dbReference>
<dbReference type="EMBL" id="JALLBG020000227">
    <property type="protein sequence ID" value="KAL3758673.1"/>
    <property type="molecule type" value="Genomic_DNA"/>
</dbReference>
<sequence>MILHSISLVMLDNNGYLDPVAKEGWITVTQDWIRNASIQYISDTTCTTNNPSLYAT</sequence>
<name>A0ABD3M3Z6_9STRA</name>
<proteinExistence type="predicted"/>
<comment type="caution">
    <text evidence="1">The sequence shown here is derived from an EMBL/GenBank/DDBJ whole genome shotgun (WGS) entry which is preliminary data.</text>
</comment>
<evidence type="ECO:0000313" key="1">
    <source>
        <dbReference type="EMBL" id="KAL3758673.1"/>
    </source>
</evidence>
<organism evidence="1 2">
    <name type="scientific">Discostella pseudostelligera</name>
    <dbReference type="NCBI Taxonomy" id="259834"/>
    <lineage>
        <taxon>Eukaryota</taxon>
        <taxon>Sar</taxon>
        <taxon>Stramenopiles</taxon>
        <taxon>Ochrophyta</taxon>
        <taxon>Bacillariophyta</taxon>
        <taxon>Coscinodiscophyceae</taxon>
        <taxon>Thalassiosirophycidae</taxon>
        <taxon>Stephanodiscales</taxon>
        <taxon>Stephanodiscaceae</taxon>
        <taxon>Discostella</taxon>
    </lineage>
</organism>
<reference evidence="1 2" key="1">
    <citation type="submission" date="2024-10" db="EMBL/GenBank/DDBJ databases">
        <title>Updated reference genomes for cyclostephanoid diatoms.</title>
        <authorList>
            <person name="Roberts W.R."/>
            <person name="Alverson A.J."/>
        </authorList>
    </citation>
    <scope>NUCLEOTIDE SEQUENCE [LARGE SCALE GENOMIC DNA]</scope>
    <source>
        <strain evidence="1 2">AJA232-27</strain>
    </source>
</reference>